<dbReference type="PaxDb" id="589924-Ferp_0550"/>
<evidence type="ECO:0000313" key="1">
    <source>
        <dbReference type="EMBL" id="ADC64723.1"/>
    </source>
</evidence>
<reference evidence="1 2" key="2">
    <citation type="journal article" date="2011" name="Stand. Genomic Sci.">
        <title>Complete genome sequence of Ferroglobus placidus AEDII12DO.</title>
        <authorList>
            <person name="Anderson I."/>
            <person name="Risso C."/>
            <person name="Holmes D."/>
            <person name="Lucas S."/>
            <person name="Copeland A."/>
            <person name="Lapidus A."/>
            <person name="Cheng J.F."/>
            <person name="Bruce D."/>
            <person name="Goodwin L."/>
            <person name="Pitluck S."/>
            <person name="Saunders E."/>
            <person name="Brettin T."/>
            <person name="Detter J.C."/>
            <person name="Han C."/>
            <person name="Tapia R."/>
            <person name="Larimer F."/>
            <person name="Land M."/>
            <person name="Hauser L."/>
            <person name="Woyke T."/>
            <person name="Lovley D."/>
            <person name="Kyrpides N."/>
            <person name="Ivanova N."/>
        </authorList>
    </citation>
    <scope>NUCLEOTIDE SEQUENCE [LARGE SCALE GENOMIC DNA]</scope>
    <source>
        <strain evidence="2">DSM 10642 / AEDII12DO</strain>
    </source>
</reference>
<name>D3S390_FERPA</name>
<evidence type="ECO:0000313" key="2">
    <source>
        <dbReference type="Proteomes" id="UP000002613"/>
    </source>
</evidence>
<proteinExistence type="predicted"/>
<reference evidence="2" key="1">
    <citation type="submission" date="2010-02" db="EMBL/GenBank/DDBJ databases">
        <title>Complete sequence of Ferroglobus placidus DSM 10642.</title>
        <authorList>
            <consortium name="US DOE Joint Genome Institute"/>
            <person name="Lucas S."/>
            <person name="Copeland A."/>
            <person name="Lapidus A."/>
            <person name="Cheng J.-F."/>
            <person name="Bruce D."/>
            <person name="Goodwin L."/>
            <person name="Pitluck S."/>
            <person name="Saunders E."/>
            <person name="Brettin T."/>
            <person name="Detter J.C."/>
            <person name="Han C."/>
            <person name="Tapia R."/>
            <person name="Larimer F."/>
            <person name="Land M."/>
            <person name="Hauser L."/>
            <person name="Kyrpides N."/>
            <person name="Ivanova N."/>
            <person name="Holmes D."/>
            <person name="Lovley D."/>
            <person name="Kyrpides N."/>
            <person name="Anderson I.J."/>
            <person name="Woyke T."/>
        </authorList>
    </citation>
    <scope>NUCLEOTIDE SEQUENCE [LARGE SCALE GENOMIC DNA]</scope>
    <source>
        <strain evidence="2">DSM 10642 / AEDII12DO</strain>
    </source>
</reference>
<protein>
    <submittedName>
        <fullName evidence="1">Uncharacterized protein</fullName>
    </submittedName>
</protein>
<organism evidence="1 2">
    <name type="scientific">Ferroglobus placidus (strain DSM 10642 / AEDII12DO)</name>
    <dbReference type="NCBI Taxonomy" id="589924"/>
    <lineage>
        <taxon>Archaea</taxon>
        <taxon>Methanobacteriati</taxon>
        <taxon>Methanobacteriota</taxon>
        <taxon>Archaeoglobi</taxon>
        <taxon>Archaeoglobales</taxon>
        <taxon>Archaeoglobaceae</taxon>
        <taxon>Ferroglobus</taxon>
    </lineage>
</organism>
<gene>
    <name evidence="1" type="ordered locus">Ferp_0550</name>
</gene>
<sequence length="86" mass="9798">MCYVKGSKIVPCEKSKRNKALCARITQKLQTGKTYKIDSGDFDPYYYTVESIEEDSIKVSMTLIHPDVAYRHNICNARAHGTIKLI</sequence>
<dbReference type="AlphaFoldDB" id="D3S390"/>
<accession>D3S390</accession>
<dbReference type="HOGENOM" id="CLU_2490302_0_0_2"/>
<dbReference type="STRING" id="589924.Ferp_0550"/>
<dbReference type="Proteomes" id="UP000002613">
    <property type="component" value="Chromosome"/>
</dbReference>
<keyword evidence="2" id="KW-1185">Reference proteome</keyword>
<dbReference type="EMBL" id="CP001899">
    <property type="protein sequence ID" value="ADC64723.1"/>
    <property type="molecule type" value="Genomic_DNA"/>
</dbReference>
<dbReference type="KEGG" id="fpl:Ferp_0550"/>